<dbReference type="UniPathway" id="UPA00392"/>
<dbReference type="GO" id="GO:0008616">
    <property type="term" value="P:tRNA queuosine(34) biosynthetic process"/>
    <property type="evidence" value="ECO:0007669"/>
    <property type="project" value="UniProtKB-UniRule"/>
</dbReference>
<keyword evidence="15" id="KW-1185">Reference proteome</keyword>
<dbReference type="GO" id="GO:0005737">
    <property type="term" value="C:cytoplasm"/>
    <property type="evidence" value="ECO:0007669"/>
    <property type="project" value="UniProtKB-SubCell"/>
</dbReference>
<dbReference type="PANTHER" id="PTHR30307">
    <property type="entry name" value="S-ADENOSYLMETHIONINE:TRNA RIBOSYLTRANSFERASE-ISOMERASE"/>
    <property type="match status" value="1"/>
</dbReference>
<proteinExistence type="inferred from homology"/>
<dbReference type="SUPFAM" id="SSF111337">
    <property type="entry name" value="QueA-like"/>
    <property type="match status" value="1"/>
</dbReference>
<evidence type="ECO:0000256" key="8">
    <source>
        <dbReference type="ARBA" id="ARBA00052751"/>
    </source>
</evidence>
<comment type="pathway">
    <text evidence="2 13">tRNA modification; tRNA-queuosine biosynthesis.</text>
</comment>
<dbReference type="Pfam" id="PF02547">
    <property type="entry name" value="Queuosine_synth"/>
    <property type="match status" value="1"/>
</dbReference>
<evidence type="ECO:0000313" key="14">
    <source>
        <dbReference type="EMBL" id="SHE67541.1"/>
    </source>
</evidence>
<name>A0A1M4VF11_9BACT</name>
<dbReference type="Gene3D" id="2.40.10.240">
    <property type="entry name" value="QueA-like"/>
    <property type="match status" value="1"/>
</dbReference>
<protein>
    <recommendedName>
        <fullName evidence="11 13">S-adenosylmethionine:tRNA ribosyltransferase-isomerase</fullName>
        <ecNumber evidence="10 13">2.4.99.17</ecNumber>
    </recommendedName>
    <alternativeName>
        <fullName evidence="12 13">Queuosine biosynthesis protein QueA</fullName>
    </alternativeName>
</protein>
<comment type="catalytic activity">
    <reaction evidence="8 13">
        <text>7-aminomethyl-7-carbaguanosine(34) in tRNA + S-adenosyl-L-methionine = epoxyqueuosine(34) in tRNA + adenine + L-methionine + 2 H(+)</text>
        <dbReference type="Rhea" id="RHEA:32155"/>
        <dbReference type="Rhea" id="RHEA-COMP:10342"/>
        <dbReference type="Rhea" id="RHEA-COMP:18582"/>
        <dbReference type="ChEBI" id="CHEBI:15378"/>
        <dbReference type="ChEBI" id="CHEBI:16708"/>
        <dbReference type="ChEBI" id="CHEBI:57844"/>
        <dbReference type="ChEBI" id="CHEBI:59789"/>
        <dbReference type="ChEBI" id="CHEBI:82833"/>
        <dbReference type="ChEBI" id="CHEBI:194443"/>
        <dbReference type="EC" id="2.4.99.17"/>
    </reaction>
</comment>
<evidence type="ECO:0000256" key="5">
    <source>
        <dbReference type="ARBA" id="ARBA00022679"/>
    </source>
</evidence>
<dbReference type="AlphaFoldDB" id="A0A1M4VF11"/>
<keyword evidence="5 13" id="KW-0808">Transferase</keyword>
<dbReference type="EMBL" id="FQVB01000006">
    <property type="protein sequence ID" value="SHE67541.1"/>
    <property type="molecule type" value="Genomic_DNA"/>
</dbReference>
<comment type="similarity">
    <text evidence="9 13">Belongs to the QueA family.</text>
</comment>
<comment type="function">
    <text evidence="13">Transfers and isomerizes the ribose moiety from AdoMet to the 7-aminomethyl group of 7-deazaguanine (preQ1-tRNA) to give epoxyqueuosine (oQ-tRNA).</text>
</comment>
<accession>A0A1M4VF11</accession>
<dbReference type="Gene3D" id="3.40.1780.10">
    <property type="entry name" value="QueA-like"/>
    <property type="match status" value="1"/>
</dbReference>
<evidence type="ECO:0000256" key="4">
    <source>
        <dbReference type="ARBA" id="ARBA00022490"/>
    </source>
</evidence>
<evidence type="ECO:0000256" key="9">
    <source>
        <dbReference type="ARBA" id="ARBA00061210"/>
    </source>
</evidence>
<evidence type="ECO:0000256" key="6">
    <source>
        <dbReference type="ARBA" id="ARBA00022691"/>
    </source>
</evidence>
<dbReference type="InterPro" id="IPR042118">
    <property type="entry name" value="QueA_dom1"/>
</dbReference>
<keyword evidence="4 13" id="KW-0963">Cytoplasm</keyword>
<evidence type="ECO:0000256" key="13">
    <source>
        <dbReference type="HAMAP-Rule" id="MF_00113"/>
    </source>
</evidence>
<organism evidence="14 15">
    <name type="scientific">Desulfacinum infernum DSM 9756</name>
    <dbReference type="NCBI Taxonomy" id="1121391"/>
    <lineage>
        <taxon>Bacteria</taxon>
        <taxon>Pseudomonadati</taxon>
        <taxon>Thermodesulfobacteriota</taxon>
        <taxon>Syntrophobacteria</taxon>
        <taxon>Syntrophobacterales</taxon>
        <taxon>Syntrophobacteraceae</taxon>
        <taxon>Desulfacinum</taxon>
    </lineage>
</organism>
<evidence type="ECO:0000313" key="15">
    <source>
        <dbReference type="Proteomes" id="UP000184076"/>
    </source>
</evidence>
<dbReference type="RefSeq" id="WP_073036903.1">
    <property type="nucleotide sequence ID" value="NZ_FQVB01000006.1"/>
</dbReference>
<dbReference type="EC" id="2.4.99.17" evidence="10 13"/>
<dbReference type="NCBIfam" id="TIGR00113">
    <property type="entry name" value="queA"/>
    <property type="match status" value="1"/>
</dbReference>
<dbReference type="STRING" id="1121391.SAMN02745206_00645"/>
<dbReference type="Proteomes" id="UP000184076">
    <property type="component" value="Unassembled WGS sequence"/>
</dbReference>
<dbReference type="HAMAP" id="MF_00113">
    <property type="entry name" value="QueA"/>
    <property type="match status" value="1"/>
</dbReference>
<sequence length="351" mass="39930">MVYNLEDYDYELPQELVAQHPDPNRDACRLLVLNRRTGTVEHRLFSDLKEYLRPGDLLVVNDTRVVPARLLGRKETGGRVELLVLDPYKDPETGMREGYACLVKASKPPRKGMRLLLEDALEATIASDPVDGQAQVLFRCPDLLDALEKWGRIPLPPYIQRENHVQREEDRRDYQTVYARRPGAVAAPTAGLHFTEDLLRDLESRGVLTARLTLHVGYGTFAPIRVRDIRRHTMHAEYAEISPEAAEAVASAKSQGRRVVAVGTTVVRTLEWVAEQCGGIRAWAGLCRHYIYPGYRFRVVDALITNFHLPKTSLILLVSAFAGREKILDAYRQAVERRYRFFSYGDAMLIF</sequence>
<evidence type="ECO:0000256" key="2">
    <source>
        <dbReference type="ARBA" id="ARBA00004691"/>
    </source>
</evidence>
<keyword evidence="7 13" id="KW-0671">Queuosine biosynthesis</keyword>
<evidence type="ECO:0000256" key="12">
    <source>
        <dbReference type="ARBA" id="ARBA00076160"/>
    </source>
</evidence>
<evidence type="ECO:0000256" key="10">
    <source>
        <dbReference type="ARBA" id="ARBA00066503"/>
    </source>
</evidence>
<evidence type="ECO:0000256" key="1">
    <source>
        <dbReference type="ARBA" id="ARBA00004496"/>
    </source>
</evidence>
<keyword evidence="6 13" id="KW-0949">S-adenosyl-L-methionine</keyword>
<comment type="subcellular location">
    <subcellularLocation>
        <location evidence="1 13">Cytoplasm</location>
    </subcellularLocation>
</comment>
<dbReference type="InterPro" id="IPR003699">
    <property type="entry name" value="QueA"/>
</dbReference>
<comment type="subunit">
    <text evidence="3 13">Monomer.</text>
</comment>
<dbReference type="PANTHER" id="PTHR30307:SF0">
    <property type="entry name" value="S-ADENOSYLMETHIONINE:TRNA RIBOSYLTRANSFERASE-ISOMERASE"/>
    <property type="match status" value="1"/>
</dbReference>
<evidence type="ECO:0000256" key="7">
    <source>
        <dbReference type="ARBA" id="ARBA00022785"/>
    </source>
</evidence>
<dbReference type="NCBIfam" id="NF001140">
    <property type="entry name" value="PRK00147.1"/>
    <property type="match status" value="1"/>
</dbReference>
<dbReference type="FunFam" id="3.40.1780.10:FF:000001">
    <property type="entry name" value="S-adenosylmethionine:tRNA ribosyltransferase-isomerase"/>
    <property type="match status" value="1"/>
</dbReference>
<evidence type="ECO:0000256" key="3">
    <source>
        <dbReference type="ARBA" id="ARBA00011245"/>
    </source>
</evidence>
<gene>
    <name evidence="13" type="primary">queA</name>
    <name evidence="14" type="ORF">SAMN02745206_00645</name>
</gene>
<dbReference type="InterPro" id="IPR042119">
    <property type="entry name" value="QueA_dom2"/>
</dbReference>
<reference evidence="15" key="1">
    <citation type="submission" date="2016-11" db="EMBL/GenBank/DDBJ databases">
        <authorList>
            <person name="Varghese N."/>
            <person name="Submissions S."/>
        </authorList>
    </citation>
    <scope>NUCLEOTIDE SEQUENCE [LARGE SCALE GENOMIC DNA]</scope>
    <source>
        <strain evidence="15">DSM 9756</strain>
    </source>
</reference>
<dbReference type="GO" id="GO:0051075">
    <property type="term" value="F:S-adenosylmethionine:tRNA ribosyltransferase-isomerase activity"/>
    <property type="evidence" value="ECO:0007669"/>
    <property type="project" value="UniProtKB-EC"/>
</dbReference>
<evidence type="ECO:0000256" key="11">
    <source>
        <dbReference type="ARBA" id="ARBA00069325"/>
    </source>
</evidence>
<keyword evidence="14" id="KW-0413">Isomerase</keyword>
<dbReference type="InterPro" id="IPR036100">
    <property type="entry name" value="QueA_sf"/>
</dbReference>
<dbReference type="OrthoDB" id="9805933at2"/>